<proteinExistence type="predicted"/>
<evidence type="ECO:0000313" key="1">
    <source>
        <dbReference type="EMBL" id="KAJ8615956.1"/>
    </source>
</evidence>
<reference evidence="1 2" key="1">
    <citation type="journal article" date="2022" name="Hortic Res">
        <title>A haplotype resolved chromosomal level avocado genome allows analysis of novel avocado genes.</title>
        <authorList>
            <person name="Nath O."/>
            <person name="Fletcher S.J."/>
            <person name="Hayward A."/>
            <person name="Shaw L.M."/>
            <person name="Masouleh A.K."/>
            <person name="Furtado A."/>
            <person name="Henry R.J."/>
            <person name="Mitter N."/>
        </authorList>
    </citation>
    <scope>NUCLEOTIDE SEQUENCE [LARGE SCALE GENOMIC DNA]</scope>
    <source>
        <strain evidence="2">cv. Hass</strain>
    </source>
</reference>
<accession>A0ACC2K4B5</accession>
<name>A0ACC2K4B5_PERAE</name>
<dbReference type="Proteomes" id="UP001234297">
    <property type="component" value="Chromosome 12"/>
</dbReference>
<comment type="caution">
    <text evidence="1">The sequence shown here is derived from an EMBL/GenBank/DDBJ whole genome shotgun (WGS) entry which is preliminary data.</text>
</comment>
<keyword evidence="2" id="KW-1185">Reference proteome</keyword>
<gene>
    <name evidence="1" type="ORF">MRB53_035328</name>
</gene>
<organism evidence="1 2">
    <name type="scientific">Persea americana</name>
    <name type="common">Avocado</name>
    <dbReference type="NCBI Taxonomy" id="3435"/>
    <lineage>
        <taxon>Eukaryota</taxon>
        <taxon>Viridiplantae</taxon>
        <taxon>Streptophyta</taxon>
        <taxon>Embryophyta</taxon>
        <taxon>Tracheophyta</taxon>
        <taxon>Spermatophyta</taxon>
        <taxon>Magnoliopsida</taxon>
        <taxon>Magnoliidae</taxon>
        <taxon>Laurales</taxon>
        <taxon>Lauraceae</taxon>
        <taxon>Persea</taxon>
    </lineage>
</organism>
<sequence>MNLLLSVLFILSLVLLPSGNGQYNVLNFGAKADRKTDSTKSFLGAWAAACASVKPATIHVPRGSYLLGHTVFNGPCKNKRINIRIDGTLVAPSNYAWLASTKQWILFHGVHGISIFGGTLDGRGNGLWTCKEAKKNCPGGATIRLTIMMQSLTFSNAEGILINGLTSINSQLYHVVINGCRDHSGVKINQVKYSNIRGTSATKVAVKFDCSQINPCKGIKLQEVKLTYQNQPAQSYCKNVQGSVSGLVDPPSCL</sequence>
<evidence type="ECO:0000313" key="2">
    <source>
        <dbReference type="Proteomes" id="UP001234297"/>
    </source>
</evidence>
<protein>
    <submittedName>
        <fullName evidence="1">Uncharacterized protein</fullName>
    </submittedName>
</protein>
<dbReference type="EMBL" id="CM056820">
    <property type="protein sequence ID" value="KAJ8615956.1"/>
    <property type="molecule type" value="Genomic_DNA"/>
</dbReference>